<name>A0A2X2IUF2_SPHMU</name>
<feature type="domain" description="Surface glycan-binding protein B xyloglucan binding" evidence="1">
    <location>
        <begin position="241"/>
        <end position="383"/>
    </location>
</feature>
<dbReference type="RefSeq" id="WP_112374615.1">
    <property type="nucleotide sequence ID" value="NZ_CP069793.1"/>
</dbReference>
<evidence type="ECO:0000313" key="3">
    <source>
        <dbReference type="Proteomes" id="UP000251241"/>
    </source>
</evidence>
<dbReference type="AlphaFoldDB" id="A0A2X2IUF2"/>
<dbReference type="GeneID" id="97181047"/>
<proteinExistence type="predicted"/>
<evidence type="ECO:0000313" key="2">
    <source>
        <dbReference type="EMBL" id="SPZ85638.1"/>
    </source>
</evidence>
<dbReference type="InterPro" id="IPR040475">
    <property type="entry name" value="SGBP_B_XBD"/>
</dbReference>
<dbReference type="EMBL" id="UAUU01000008">
    <property type="protein sequence ID" value="SPZ85638.1"/>
    <property type="molecule type" value="Genomic_DNA"/>
</dbReference>
<dbReference type="Pfam" id="PF18329">
    <property type="entry name" value="SGBP_B_XBD"/>
    <property type="match status" value="1"/>
</dbReference>
<dbReference type="InterPro" id="IPR013783">
    <property type="entry name" value="Ig-like_fold"/>
</dbReference>
<dbReference type="Gene3D" id="2.60.40.10">
    <property type="entry name" value="Immunoglobulins"/>
    <property type="match status" value="1"/>
</dbReference>
<dbReference type="PROSITE" id="PS51257">
    <property type="entry name" value="PROKAR_LIPOPROTEIN"/>
    <property type="match status" value="1"/>
</dbReference>
<dbReference type="Proteomes" id="UP000251241">
    <property type="component" value="Unassembled WGS sequence"/>
</dbReference>
<accession>A0A2X2IUF2</accession>
<dbReference type="GO" id="GO:0030247">
    <property type="term" value="F:polysaccharide binding"/>
    <property type="evidence" value="ECO:0007669"/>
    <property type="project" value="InterPro"/>
</dbReference>
<sequence>MKLLNQSILFTILSGYLSLGMISCQKDIVNYNDGYDDQLSSDGPPVIEKVSTAADLNATITSAALTDMIVLQGNNLAELKSIKLNDVEVDLATVYAVRSRITLPIPRIVPTEVNNKVTVETAKGITEFPFEVKIPNLVIEGLYNEFIAAGDTAILVGKYLDLYKLDVLEGKFLLNNTEIKPLRSVADSVYFIFPSSTADGATLSFSSPLIEVPRQVKFREKGISMLDIKSLSAYVTDGKASGDPAILPGFDRFLRIRQSFGAWSWNGIFWSGFDLNEAAVLANPKDYYVKFEINTKSTASISQGNFILGGDRQETRYNPAENGALNTYGQWKTMRVDLTEFYKDASQGNGTYLKTGWNTFVFSYQPTVDVNDDFSVCNFRIVKK</sequence>
<evidence type="ECO:0000259" key="1">
    <source>
        <dbReference type="Pfam" id="PF18329"/>
    </source>
</evidence>
<organism evidence="2 3">
    <name type="scientific">Sphingobacterium multivorum</name>
    <dbReference type="NCBI Taxonomy" id="28454"/>
    <lineage>
        <taxon>Bacteria</taxon>
        <taxon>Pseudomonadati</taxon>
        <taxon>Bacteroidota</taxon>
        <taxon>Sphingobacteriia</taxon>
        <taxon>Sphingobacteriales</taxon>
        <taxon>Sphingobacteriaceae</taxon>
        <taxon>Sphingobacterium</taxon>
    </lineage>
</organism>
<protein>
    <recommendedName>
        <fullName evidence="1">Surface glycan-binding protein B xyloglucan binding domain-containing protein</fullName>
    </recommendedName>
</protein>
<reference evidence="2 3" key="1">
    <citation type="submission" date="2018-06" db="EMBL/GenBank/DDBJ databases">
        <authorList>
            <consortium name="Pathogen Informatics"/>
            <person name="Doyle S."/>
        </authorList>
    </citation>
    <scope>NUCLEOTIDE SEQUENCE [LARGE SCALE GENOMIC DNA]</scope>
    <source>
        <strain evidence="2 3">NCTC11343</strain>
    </source>
</reference>
<gene>
    <name evidence="2" type="ORF">NCTC11343_02200</name>
</gene>